<dbReference type="InterPro" id="IPR015679">
    <property type="entry name" value="PLipase_D_fam"/>
</dbReference>
<evidence type="ECO:0000313" key="7">
    <source>
        <dbReference type="Proteomes" id="UP000198967"/>
    </source>
</evidence>
<accession>A0A1G7WIS5</accession>
<dbReference type="InterPro" id="IPR001736">
    <property type="entry name" value="PLipase_D/transphosphatidylase"/>
</dbReference>
<dbReference type="PANTHER" id="PTHR18896">
    <property type="entry name" value="PHOSPHOLIPASE D"/>
    <property type="match status" value="1"/>
</dbReference>
<keyword evidence="1" id="KW-0677">Repeat</keyword>
<feature type="region of interest" description="Disordered" evidence="4">
    <location>
        <begin position="502"/>
        <end position="542"/>
    </location>
</feature>
<dbReference type="PROSITE" id="PS50035">
    <property type="entry name" value="PLD"/>
    <property type="match status" value="1"/>
</dbReference>
<dbReference type="GO" id="GO:0009395">
    <property type="term" value="P:phospholipid catabolic process"/>
    <property type="evidence" value="ECO:0007669"/>
    <property type="project" value="TreeGrafter"/>
</dbReference>
<dbReference type="SUPFAM" id="SSF56024">
    <property type="entry name" value="Phospholipase D/nuclease"/>
    <property type="match status" value="2"/>
</dbReference>
<keyword evidence="7" id="KW-1185">Reference proteome</keyword>
<organism evidence="6 7">
    <name type="scientific">Pseudonocardia oroxyli</name>
    <dbReference type="NCBI Taxonomy" id="366584"/>
    <lineage>
        <taxon>Bacteria</taxon>
        <taxon>Bacillati</taxon>
        <taxon>Actinomycetota</taxon>
        <taxon>Actinomycetes</taxon>
        <taxon>Pseudonocardiales</taxon>
        <taxon>Pseudonocardiaceae</taxon>
        <taxon>Pseudonocardia</taxon>
    </lineage>
</organism>
<dbReference type="SMART" id="SM00155">
    <property type="entry name" value="PLDc"/>
    <property type="match status" value="2"/>
</dbReference>
<keyword evidence="2" id="KW-0378">Hydrolase</keyword>
<dbReference type="EMBL" id="FNBE01000014">
    <property type="protein sequence ID" value="SDG71709.1"/>
    <property type="molecule type" value="Genomic_DNA"/>
</dbReference>
<feature type="domain" description="PLD phosphodiesterase" evidence="5">
    <location>
        <begin position="390"/>
        <end position="417"/>
    </location>
</feature>
<sequence length="542" mass="60492">MDERLDGLIRRFMVPGSRASPTFVEDSEWEPVIDGEEYFAQVLALLEKTGPGDSVFLTGLQIDAGVDLTGRPPGDPEYRPLADLLAAKAADGVDVRILLTAAVFSGSVPGVAIGPFRANAFAARTFRRHESLRGRVLMDWSGAGIGCHHQKMVVVAVAGEVTSFVGGLDLQPNRFDADPHDRLSLGDTRWGWHDGAARLRGPAAARVWEVFRARWAEAATLPRRYTWFPPVTFDEMNPPPFDTELPPAPPTEPYPSPGTAVQVLRSFEAWRIETLFLLYRRHWTTLPRHGVHEVYHGLAHALRAAKRYIYLEDQYFYETPGGRRRYELYGLLRDAAARGVKVILVCSGRKDPADAGVNRFRRRVTRDIQRGVIDRLRPADRANVMMHRIEDLTVHTKLMLVDDVFAAVGSANFYSRSMRGTDSELTTVYVTTGTQVQDLRVRLWAEHLRTRLTDELRPHLEDLDLALGIWNPWWLPPDAPAGTWRTAGYPAGFAPDERVLVPVGPWPEPSPRPLQRAADGVRKGAQLASSGIRAATDSTHRG</sequence>
<proteinExistence type="predicted"/>
<protein>
    <submittedName>
        <fullName evidence="6">Phosphatidylserine/phosphatidylglycerophosphate/cardiolipin synthase</fullName>
    </submittedName>
</protein>
<dbReference type="GO" id="GO:0005886">
    <property type="term" value="C:plasma membrane"/>
    <property type="evidence" value="ECO:0007669"/>
    <property type="project" value="TreeGrafter"/>
</dbReference>
<keyword evidence="3" id="KW-0443">Lipid metabolism</keyword>
<evidence type="ECO:0000313" key="6">
    <source>
        <dbReference type="EMBL" id="SDG71709.1"/>
    </source>
</evidence>
<evidence type="ECO:0000256" key="1">
    <source>
        <dbReference type="ARBA" id="ARBA00022737"/>
    </source>
</evidence>
<gene>
    <name evidence="6" type="ORF">SAMN05216377_114135</name>
</gene>
<evidence type="ECO:0000256" key="3">
    <source>
        <dbReference type="ARBA" id="ARBA00023098"/>
    </source>
</evidence>
<dbReference type="PANTHER" id="PTHR18896:SF60">
    <property type="entry name" value="PHOSPHOLIPASE D"/>
    <property type="match status" value="1"/>
</dbReference>
<dbReference type="AlphaFoldDB" id="A0A1G7WIS5"/>
<evidence type="ECO:0000256" key="2">
    <source>
        <dbReference type="ARBA" id="ARBA00022801"/>
    </source>
</evidence>
<dbReference type="InterPro" id="IPR025202">
    <property type="entry name" value="PLD-like_dom"/>
</dbReference>
<dbReference type="Gene3D" id="3.30.870.10">
    <property type="entry name" value="Endonuclease Chain A"/>
    <property type="match status" value="2"/>
</dbReference>
<name>A0A1G7WIS5_PSEOR</name>
<dbReference type="Pfam" id="PF13091">
    <property type="entry name" value="PLDc_2"/>
    <property type="match status" value="1"/>
</dbReference>
<dbReference type="Proteomes" id="UP000198967">
    <property type="component" value="Unassembled WGS sequence"/>
</dbReference>
<dbReference type="RefSeq" id="WP_245707638.1">
    <property type="nucleotide sequence ID" value="NZ_FNBE01000014.1"/>
</dbReference>
<dbReference type="GO" id="GO:0004630">
    <property type="term" value="F:phospholipase D activity"/>
    <property type="evidence" value="ECO:0007669"/>
    <property type="project" value="TreeGrafter"/>
</dbReference>
<evidence type="ECO:0000256" key="4">
    <source>
        <dbReference type="SAM" id="MobiDB-lite"/>
    </source>
</evidence>
<dbReference type="STRING" id="366584.SAMN05216377_114135"/>
<reference evidence="6 7" key="1">
    <citation type="submission" date="2016-10" db="EMBL/GenBank/DDBJ databases">
        <authorList>
            <person name="de Groot N.N."/>
        </authorList>
    </citation>
    <scope>NUCLEOTIDE SEQUENCE [LARGE SCALE GENOMIC DNA]</scope>
    <source>
        <strain evidence="6 7">CGMCC 4.3143</strain>
    </source>
</reference>
<evidence type="ECO:0000259" key="5">
    <source>
        <dbReference type="PROSITE" id="PS50035"/>
    </source>
</evidence>